<organism evidence="1 2">
    <name type="scientific">Dentiscutata erythropus</name>
    <dbReference type="NCBI Taxonomy" id="1348616"/>
    <lineage>
        <taxon>Eukaryota</taxon>
        <taxon>Fungi</taxon>
        <taxon>Fungi incertae sedis</taxon>
        <taxon>Mucoromycota</taxon>
        <taxon>Glomeromycotina</taxon>
        <taxon>Glomeromycetes</taxon>
        <taxon>Diversisporales</taxon>
        <taxon>Gigasporaceae</taxon>
        <taxon>Dentiscutata</taxon>
    </lineage>
</organism>
<comment type="caution">
    <text evidence="1">The sequence shown here is derived from an EMBL/GenBank/DDBJ whole genome shotgun (WGS) entry which is preliminary data.</text>
</comment>
<dbReference type="Proteomes" id="UP000789405">
    <property type="component" value="Unassembled WGS sequence"/>
</dbReference>
<proteinExistence type="predicted"/>
<evidence type="ECO:0000313" key="2">
    <source>
        <dbReference type="Proteomes" id="UP000789405"/>
    </source>
</evidence>
<evidence type="ECO:0000313" key="1">
    <source>
        <dbReference type="EMBL" id="CAG8786374.1"/>
    </source>
</evidence>
<dbReference type="EMBL" id="CAJVPY010024243">
    <property type="protein sequence ID" value="CAG8786374.1"/>
    <property type="molecule type" value="Genomic_DNA"/>
</dbReference>
<name>A0A9N9JN35_9GLOM</name>
<protein>
    <submittedName>
        <fullName evidence="1">24844_t:CDS:1</fullName>
    </submittedName>
</protein>
<keyword evidence="2" id="KW-1185">Reference proteome</keyword>
<accession>A0A9N9JN35</accession>
<dbReference type="AlphaFoldDB" id="A0A9N9JN35"/>
<reference evidence="1" key="1">
    <citation type="submission" date="2021-06" db="EMBL/GenBank/DDBJ databases">
        <authorList>
            <person name="Kallberg Y."/>
            <person name="Tangrot J."/>
            <person name="Rosling A."/>
        </authorList>
    </citation>
    <scope>NUCLEOTIDE SEQUENCE</scope>
    <source>
        <strain evidence="1">MA453B</strain>
    </source>
</reference>
<gene>
    <name evidence="1" type="ORF">DERYTH_LOCUS20490</name>
</gene>
<sequence length="54" mass="5811">MTPALGVENVCTAQLICTMILAVVIESPSSPMFIVVSEDITNEDELSSDKNLKL</sequence>